<dbReference type="InterPro" id="IPR029052">
    <property type="entry name" value="Metallo-depent_PP-like"/>
</dbReference>
<dbReference type="Gene3D" id="2.40.160.50">
    <property type="entry name" value="membrane protein fhac: a member of the omp85/tpsb transporter family"/>
    <property type="match status" value="1"/>
</dbReference>
<dbReference type="STRING" id="229205.SAMN05444372_11355"/>
<dbReference type="RefSeq" id="WP_244533938.1">
    <property type="nucleotide sequence ID" value="NZ_FQWF01000013.1"/>
</dbReference>
<name>A0A1M5PPG7_9FLAO</name>
<protein>
    <submittedName>
        <fullName evidence="5">Calcineurin-like phosphoesterase</fullName>
    </submittedName>
</protein>
<evidence type="ECO:0000256" key="2">
    <source>
        <dbReference type="ARBA" id="ARBA00022801"/>
    </source>
</evidence>
<keyword evidence="6" id="KW-1185">Reference proteome</keyword>
<gene>
    <name evidence="5" type="ORF">SAMN05444372_11355</name>
</gene>
<dbReference type="AlphaFoldDB" id="A0A1M5PPG7"/>
<dbReference type="SUPFAM" id="SSF56300">
    <property type="entry name" value="Metallo-dependent phosphatases"/>
    <property type="match status" value="1"/>
</dbReference>
<reference evidence="6" key="1">
    <citation type="submission" date="2016-11" db="EMBL/GenBank/DDBJ databases">
        <authorList>
            <person name="Varghese N."/>
            <person name="Submissions S."/>
        </authorList>
    </citation>
    <scope>NUCLEOTIDE SEQUENCE [LARGE SCALE GENOMIC DNA]</scope>
    <source>
        <strain evidence="6">DSM 17659</strain>
    </source>
</reference>
<dbReference type="GO" id="GO:0016787">
    <property type="term" value="F:hydrolase activity"/>
    <property type="evidence" value="ECO:0007669"/>
    <property type="project" value="UniProtKB-KW"/>
</dbReference>
<evidence type="ECO:0000313" key="5">
    <source>
        <dbReference type="EMBL" id="SHH03570.1"/>
    </source>
</evidence>
<accession>A0A1M5PPG7</accession>
<evidence type="ECO:0000259" key="3">
    <source>
        <dbReference type="Pfam" id="PF00149"/>
    </source>
</evidence>
<dbReference type="InterPro" id="IPR005565">
    <property type="entry name" value="Hemolysn_activator_HlyB_C"/>
</dbReference>
<dbReference type="InterPro" id="IPR051558">
    <property type="entry name" value="Metallophosphoesterase_PAP"/>
</dbReference>
<proteinExistence type="predicted"/>
<sequence>MNRILILPLMKLFLNQYFKSFLAPSCLLILSGLIFQSCATHHAQFGKNIKQPVTALNADTLEIAHTIYLIGDAGNTNKNNVEKNFGPLKNRLKQASKNTTLLFLGDNIYPKGLPEAIKTKERLIAEAKLTNQLQISKEFKGKTILIPGNHDWYNGIKGLERQAKFVTDYLADKQSFLPRKSCGIDAIDLDKNVTVITIDSQWFLEDWDKIPTINDECTIKTREAFFIELEDLLIKNQEKTVILALHHPLLNSGSHGGQFSLKKQLFPLEQKIPLPIIGSILNFFRKTSGIIKQDSQNKYYRSFANRIKIILQNKDNVIVVSGHDHNLQYIEKENIKQIISGAGSKFEAAKAVSPNDFSFGRQGYASLNIYKNGVTVVSFYGQEDGTEKLLFQRVLLKKKEDFSTTLFPKSFPVKTVSSVYDLKQTQKSKFYKFLFGEHYRNYYSLPITARTATIDTLFGGLTPKVSGRDYQANALQLFDKDGKQYIMRAVKQNTTRYLGSVIFQNQLKQDEFDGTYAESLLSDFYTTAHPYTSLSIGNLANKINVSHTNPSLLYIPKHSSLKQFNSHFGNELYIVEEYPSNSQKSLQSFGQPDAIITTKEVLKNIRKDNKYVIDESAYIRARLFDMLIGDWDRNEEQWRWGEYNIGEKVVYKPIPLDHDQAFSKYDGALVFLLMKSVILRNRQSFDKKIKNVKMMNREPYPLDLALLKDADANEWIKQAKYIAENLSDQEIEAAFDNLPEEVKDNSIAEIKRKLKLRKNDLRLAAAEYYEVLQHTVVIVGTDKKDKFIVQNTAKNKLEIQTYQLKTTGYELRSTRSFNSKETKRIWIYGLDDDDLFEVVGATNSGIKIRLIGGQNTDSYLVENGRKVKIHDFKSKESIFQVDNKSKILLSDDYESNLYDYKKPKYNVFSSLPNIGFNPDDGVKLGVITGLKINSFKQNPYTQKHTLKINYYFATSGYEVLYDAQLPKLFGKWDFDLKSQYTSPNFTINYFGFGNETTNNEVDFGRDFNRVRIRMLKVLPSIKKIAENGSTVQLQTSFERIAVEKTTIRFVDLSASVNPAVFQNQLFAGAVIKYSFENYDIPAFPAMGMGFSIAGSWKVNLENTKRNFPTIESKLNFNHKIDANGKLVFATIIKGKAILNNNFEFYQGAQLGGDYDLRGFRNERFLGNKSFYQSSDVRWDLGKIKRSVIPMSFGVLAGFDYGRVWLDNENSEKWHQSVGGGLWLNGLNSLTARITYFKSFGNDPSRVAFGLGFGF</sequence>
<dbReference type="PANTHER" id="PTHR10161:SF14">
    <property type="entry name" value="TARTRATE-RESISTANT ACID PHOSPHATASE TYPE 5"/>
    <property type="match status" value="1"/>
</dbReference>
<dbReference type="Pfam" id="PF03865">
    <property type="entry name" value="ShlB"/>
    <property type="match status" value="1"/>
</dbReference>
<dbReference type="Proteomes" id="UP000184020">
    <property type="component" value="Unassembled WGS sequence"/>
</dbReference>
<dbReference type="EMBL" id="FQWF01000013">
    <property type="protein sequence ID" value="SHH03570.1"/>
    <property type="molecule type" value="Genomic_DNA"/>
</dbReference>
<evidence type="ECO:0000256" key="1">
    <source>
        <dbReference type="ARBA" id="ARBA00022729"/>
    </source>
</evidence>
<feature type="domain" description="Calcineurin-like phosphoesterase" evidence="3">
    <location>
        <begin position="66"/>
        <end position="325"/>
    </location>
</feature>
<feature type="domain" description="Haemolysin activator HlyB C-terminal" evidence="4">
    <location>
        <begin position="1103"/>
        <end position="1220"/>
    </location>
</feature>
<dbReference type="Pfam" id="PF00149">
    <property type="entry name" value="Metallophos"/>
    <property type="match status" value="1"/>
</dbReference>
<dbReference type="Gene3D" id="3.60.21.10">
    <property type="match status" value="1"/>
</dbReference>
<evidence type="ECO:0000259" key="4">
    <source>
        <dbReference type="Pfam" id="PF03865"/>
    </source>
</evidence>
<evidence type="ECO:0000313" key="6">
    <source>
        <dbReference type="Proteomes" id="UP000184020"/>
    </source>
</evidence>
<organism evidence="5 6">
    <name type="scientific">Flavobacterium micromati</name>
    <dbReference type="NCBI Taxonomy" id="229205"/>
    <lineage>
        <taxon>Bacteria</taxon>
        <taxon>Pseudomonadati</taxon>
        <taxon>Bacteroidota</taxon>
        <taxon>Flavobacteriia</taxon>
        <taxon>Flavobacteriales</taxon>
        <taxon>Flavobacteriaceae</taxon>
        <taxon>Flavobacterium</taxon>
    </lineage>
</organism>
<dbReference type="InterPro" id="IPR004843">
    <property type="entry name" value="Calcineurin-like_PHP"/>
</dbReference>
<dbReference type="PANTHER" id="PTHR10161">
    <property type="entry name" value="TARTRATE-RESISTANT ACID PHOSPHATASE TYPE 5"/>
    <property type="match status" value="1"/>
</dbReference>
<keyword evidence="1" id="KW-0732">Signal</keyword>
<keyword evidence="2" id="KW-0378">Hydrolase</keyword>